<dbReference type="WBParaSite" id="NBR_0001836801-mRNA-1">
    <property type="protein sequence ID" value="NBR_0001836801-mRNA-1"/>
    <property type="gene ID" value="NBR_0001836801"/>
</dbReference>
<evidence type="ECO:0000313" key="1">
    <source>
        <dbReference type="EMBL" id="VDL82096.1"/>
    </source>
</evidence>
<evidence type="ECO:0000313" key="3">
    <source>
        <dbReference type="WBParaSite" id="NBR_0001836801-mRNA-1"/>
    </source>
</evidence>
<dbReference type="EMBL" id="UYSL01023362">
    <property type="protein sequence ID" value="VDL82096.1"/>
    <property type="molecule type" value="Genomic_DNA"/>
</dbReference>
<dbReference type="Gene3D" id="3.30.420.10">
    <property type="entry name" value="Ribonuclease H-like superfamily/Ribonuclease H"/>
    <property type="match status" value="1"/>
</dbReference>
<reference evidence="1 2" key="2">
    <citation type="submission" date="2018-11" db="EMBL/GenBank/DDBJ databases">
        <authorList>
            <consortium name="Pathogen Informatics"/>
        </authorList>
    </citation>
    <scope>NUCLEOTIDE SEQUENCE [LARGE SCALE GENOMIC DNA]</scope>
</reference>
<name>A0A0N4YMH2_NIPBR</name>
<dbReference type="InterPro" id="IPR036397">
    <property type="entry name" value="RNaseH_sf"/>
</dbReference>
<protein>
    <submittedName>
        <fullName evidence="3">DDE_Tnp_1_7 domain-containing protein</fullName>
    </submittedName>
</protein>
<accession>A0A0N4YMH2</accession>
<proteinExistence type="predicted"/>
<dbReference type="AlphaFoldDB" id="A0A0N4YMH2"/>
<reference evidence="3" key="1">
    <citation type="submission" date="2017-02" db="UniProtKB">
        <authorList>
            <consortium name="WormBaseParasite"/>
        </authorList>
    </citation>
    <scope>IDENTIFICATION</scope>
</reference>
<organism evidence="3">
    <name type="scientific">Nippostrongylus brasiliensis</name>
    <name type="common">Rat hookworm</name>
    <dbReference type="NCBI Taxonomy" id="27835"/>
    <lineage>
        <taxon>Eukaryota</taxon>
        <taxon>Metazoa</taxon>
        <taxon>Ecdysozoa</taxon>
        <taxon>Nematoda</taxon>
        <taxon>Chromadorea</taxon>
        <taxon>Rhabditida</taxon>
        <taxon>Rhabditina</taxon>
        <taxon>Rhabditomorpha</taxon>
        <taxon>Strongyloidea</taxon>
        <taxon>Heligmosomidae</taxon>
        <taxon>Nippostrongylus</taxon>
    </lineage>
</organism>
<dbReference type="Proteomes" id="UP000271162">
    <property type="component" value="Unassembled WGS sequence"/>
</dbReference>
<dbReference type="OMA" id="WGYLECK"/>
<evidence type="ECO:0000313" key="2">
    <source>
        <dbReference type="Proteomes" id="UP000271162"/>
    </source>
</evidence>
<sequence length="93" mass="10859">MEVQGWLQRDLSYSISSSEWPPYSPDLNLLDYTIWGYLECKDSATPHRSLDFLRHSPVKVWKEMDVSYLRAVVDSFHDRLRACIRAKGGIIEI</sequence>
<gene>
    <name evidence="1" type="ORF">NBR_LOCUS18371</name>
</gene>
<dbReference type="GO" id="GO:0003676">
    <property type="term" value="F:nucleic acid binding"/>
    <property type="evidence" value="ECO:0007669"/>
    <property type="project" value="InterPro"/>
</dbReference>
<keyword evidence="2" id="KW-1185">Reference proteome</keyword>